<feature type="compositionally biased region" description="Low complexity" evidence="2">
    <location>
        <begin position="109"/>
        <end position="126"/>
    </location>
</feature>
<sequence>MPPRRQQDLPVESSWRLVEGGENDSFDTSILPDLEEDEGFISTDPSQIPSQSFSIGNSQESHHSVQDFMNKADDERVILRSPFQPTIRRDPNRSPDPEFVMPSMRFGATPGSSSSPRQSSGRSTRTIRPGDDPYQQQEVRRRVIRQASTGSPLKLRRGDHGRGRDYYDDAAEEHRTVTERLSESLPGAIFNILAWVFNVIGMALGYVQKPLALCLAVWLFFGASIMLQNMVTKSLTASLSPFCRIPGAAYLDLPFCPSFTSTTGGGQDSGTANVEFDDLMNVQSQFEQVLERSADGVSLPMEMKRSESSIRDLRTMVRYSELPQRDELVYEFNEYIDTARLTAADLQKFNVHVGSAVDSVISINRWTSRYLDTLSASETTDVGILSQWSSWIFYPFTPTVTPFSERTLLDKYVEHTAMVSDRISSLIVEAQGVLLLLTKAEEHLNQIYELVTRSSNSVKSRRDEVLWTLWTLVGANNKRLHNLNAQLSLLRQVDRQRSTAVAQLSALIVDLEKIQAGLGDLRDRVAAPELLRDSVAAIPLSVHIETIDRGVERLEDARQRIRANENDKIREALARGGTKEDDKLIDGRS</sequence>
<comment type="caution">
    <text evidence="4">The sequence shown here is derived from an EMBL/GenBank/DDBJ whole genome shotgun (WGS) entry which is preliminary data.</text>
</comment>
<evidence type="ECO:0000256" key="1">
    <source>
        <dbReference type="SAM" id="Coils"/>
    </source>
</evidence>
<feature type="compositionally biased region" description="Polar residues" evidence="2">
    <location>
        <begin position="43"/>
        <end position="59"/>
    </location>
</feature>
<evidence type="ECO:0000256" key="2">
    <source>
        <dbReference type="SAM" id="MobiDB-lite"/>
    </source>
</evidence>
<evidence type="ECO:0000313" key="5">
    <source>
        <dbReference type="Proteomes" id="UP001327957"/>
    </source>
</evidence>
<dbReference type="AlphaFoldDB" id="A0AAV9T975"/>
<keyword evidence="3" id="KW-1133">Transmembrane helix</keyword>
<accession>A0AAV9T975</accession>
<evidence type="ECO:0000256" key="3">
    <source>
        <dbReference type="SAM" id="Phobius"/>
    </source>
</evidence>
<keyword evidence="5" id="KW-1185">Reference proteome</keyword>
<feature type="coiled-coil region" evidence="1">
    <location>
        <begin position="544"/>
        <end position="571"/>
    </location>
</feature>
<keyword evidence="3" id="KW-0812">Transmembrane</keyword>
<evidence type="ECO:0000313" key="4">
    <source>
        <dbReference type="EMBL" id="KAK6214806.1"/>
    </source>
</evidence>
<keyword evidence="1" id="KW-0175">Coiled coil</keyword>
<gene>
    <name evidence="4" type="ORF">QIS74_07825</name>
</gene>
<feature type="region of interest" description="Disordered" evidence="2">
    <location>
        <begin position="80"/>
        <end position="164"/>
    </location>
</feature>
<dbReference type="EMBL" id="JASAOK010000043">
    <property type="protein sequence ID" value="KAK6214806.1"/>
    <property type="molecule type" value="Genomic_DNA"/>
</dbReference>
<feature type="transmembrane region" description="Helical" evidence="3">
    <location>
        <begin position="185"/>
        <end position="204"/>
    </location>
</feature>
<organism evidence="4 5">
    <name type="scientific">Colletotrichum tabaci</name>
    <dbReference type="NCBI Taxonomy" id="1209068"/>
    <lineage>
        <taxon>Eukaryota</taxon>
        <taxon>Fungi</taxon>
        <taxon>Dikarya</taxon>
        <taxon>Ascomycota</taxon>
        <taxon>Pezizomycotina</taxon>
        <taxon>Sordariomycetes</taxon>
        <taxon>Hypocreomycetidae</taxon>
        <taxon>Glomerellales</taxon>
        <taxon>Glomerellaceae</taxon>
        <taxon>Colletotrichum</taxon>
        <taxon>Colletotrichum destructivum species complex</taxon>
    </lineage>
</organism>
<proteinExistence type="predicted"/>
<reference evidence="4 5" key="1">
    <citation type="submission" date="2023-04" db="EMBL/GenBank/DDBJ databases">
        <title>Colletotrichum tabacum stain YC1 causing leaf anthracnose on Nicotiana tabacum(L.) cv.</title>
        <authorList>
            <person name="Ji Z."/>
            <person name="Wang M."/>
            <person name="Zhang J."/>
            <person name="Wang N."/>
            <person name="Zhou Z."/>
        </authorList>
    </citation>
    <scope>NUCLEOTIDE SEQUENCE [LARGE SCALE GENOMIC DNA]</scope>
    <source>
        <strain evidence="4 5">YC1</strain>
    </source>
</reference>
<protein>
    <submittedName>
        <fullName evidence="4">Uncharacterized protein</fullName>
    </submittedName>
</protein>
<dbReference type="Proteomes" id="UP001327957">
    <property type="component" value="Unassembled WGS sequence"/>
</dbReference>
<feature type="region of interest" description="Disordered" evidence="2">
    <location>
        <begin position="1"/>
        <end position="66"/>
    </location>
</feature>
<feature type="transmembrane region" description="Helical" evidence="3">
    <location>
        <begin position="210"/>
        <end position="227"/>
    </location>
</feature>
<feature type="compositionally biased region" description="Basic and acidic residues" evidence="2">
    <location>
        <begin position="87"/>
        <end position="96"/>
    </location>
</feature>
<name>A0AAV9T975_9PEZI</name>
<keyword evidence="3" id="KW-0472">Membrane</keyword>